<proteinExistence type="predicted"/>
<dbReference type="RefSeq" id="WP_129988860.1">
    <property type="nucleotide sequence ID" value="NZ_SDPU01000034.1"/>
</dbReference>
<name>A0A4Q5IVK7_9ACTN</name>
<evidence type="ECO:0000313" key="1">
    <source>
        <dbReference type="EMBL" id="RYU09863.1"/>
    </source>
</evidence>
<dbReference type="OrthoDB" id="2082235at2"/>
<reference evidence="1 2" key="1">
    <citation type="submission" date="2019-01" db="EMBL/GenBank/DDBJ databases">
        <title>Nocardioides guangzhouensis sp. nov., an actinobacterium isolated from soil.</title>
        <authorList>
            <person name="Fu Y."/>
            <person name="Cai Y."/>
            <person name="Lin Z."/>
            <person name="Chen P."/>
        </authorList>
    </citation>
    <scope>NUCLEOTIDE SEQUENCE [LARGE SCALE GENOMIC DNA]</scope>
    <source>
        <strain evidence="1 2">NBRC 105384</strain>
    </source>
</reference>
<dbReference type="SUPFAM" id="SSF55144">
    <property type="entry name" value="LigT-like"/>
    <property type="match status" value="1"/>
</dbReference>
<accession>A0A4Q5IVK7</accession>
<dbReference type="Proteomes" id="UP000291189">
    <property type="component" value="Unassembled WGS sequence"/>
</dbReference>
<protein>
    <recommendedName>
        <fullName evidence="3">2'-5' RNA ligase family protein</fullName>
    </recommendedName>
</protein>
<gene>
    <name evidence="1" type="ORF">ETU37_18655</name>
</gene>
<dbReference type="AlphaFoldDB" id="A0A4Q5IVK7"/>
<dbReference type="Pfam" id="PF13563">
    <property type="entry name" value="2_5_RNA_ligase2"/>
    <property type="match status" value="1"/>
</dbReference>
<evidence type="ECO:0008006" key="3">
    <source>
        <dbReference type="Google" id="ProtNLM"/>
    </source>
</evidence>
<evidence type="ECO:0000313" key="2">
    <source>
        <dbReference type="Proteomes" id="UP000291189"/>
    </source>
</evidence>
<organism evidence="1 2">
    <name type="scientific">Nocardioides iriomotensis</name>
    <dbReference type="NCBI Taxonomy" id="715784"/>
    <lineage>
        <taxon>Bacteria</taxon>
        <taxon>Bacillati</taxon>
        <taxon>Actinomycetota</taxon>
        <taxon>Actinomycetes</taxon>
        <taxon>Propionibacteriales</taxon>
        <taxon>Nocardioidaceae</taxon>
        <taxon>Nocardioides</taxon>
    </lineage>
</organism>
<comment type="caution">
    <text evidence="1">The sequence shown here is derived from an EMBL/GenBank/DDBJ whole genome shotgun (WGS) entry which is preliminary data.</text>
</comment>
<dbReference type="InterPro" id="IPR009097">
    <property type="entry name" value="Cyclic_Pdiesterase"/>
</dbReference>
<dbReference type="Gene3D" id="3.90.1140.10">
    <property type="entry name" value="Cyclic phosphodiesterase"/>
    <property type="match status" value="1"/>
</dbReference>
<sequence length="126" mass="13516">MDTALDTAVLLTAESLGWFTDRWRGQSVLPVDPPLALSDAIPPHFTLLSPWHLDPGSEEASSRLHEATRSVAPFRLRFTSVGTFPTGHVYLQPEPSSGLDALFAALTAAFPEFPPYGGPSPSGCLI</sequence>
<dbReference type="EMBL" id="SDPU01000034">
    <property type="protein sequence ID" value="RYU09863.1"/>
    <property type="molecule type" value="Genomic_DNA"/>
</dbReference>
<keyword evidence="2" id="KW-1185">Reference proteome</keyword>